<proteinExistence type="predicted"/>
<evidence type="ECO:0000313" key="2">
    <source>
        <dbReference type="EMBL" id="CAI2381234.1"/>
    </source>
</evidence>
<protein>
    <submittedName>
        <fullName evidence="2">Uncharacterized protein</fullName>
    </submittedName>
</protein>
<dbReference type="AlphaFoldDB" id="A0AAD1XYN5"/>
<gene>
    <name evidence="2" type="ORF">ECRASSUSDP1_LOCUS22684</name>
</gene>
<comment type="caution">
    <text evidence="2">The sequence shown here is derived from an EMBL/GenBank/DDBJ whole genome shotgun (WGS) entry which is preliminary data.</text>
</comment>
<accession>A0AAD1XYN5</accession>
<evidence type="ECO:0000256" key="1">
    <source>
        <dbReference type="SAM" id="MobiDB-lite"/>
    </source>
</evidence>
<feature type="region of interest" description="Disordered" evidence="1">
    <location>
        <begin position="19"/>
        <end position="49"/>
    </location>
</feature>
<dbReference type="Proteomes" id="UP001295684">
    <property type="component" value="Unassembled WGS sequence"/>
</dbReference>
<organism evidence="2 3">
    <name type="scientific">Euplotes crassus</name>
    <dbReference type="NCBI Taxonomy" id="5936"/>
    <lineage>
        <taxon>Eukaryota</taxon>
        <taxon>Sar</taxon>
        <taxon>Alveolata</taxon>
        <taxon>Ciliophora</taxon>
        <taxon>Intramacronucleata</taxon>
        <taxon>Spirotrichea</taxon>
        <taxon>Hypotrichia</taxon>
        <taxon>Euplotida</taxon>
        <taxon>Euplotidae</taxon>
        <taxon>Moneuplotes</taxon>
    </lineage>
</organism>
<evidence type="ECO:0000313" key="3">
    <source>
        <dbReference type="Proteomes" id="UP001295684"/>
    </source>
</evidence>
<keyword evidence="3" id="KW-1185">Reference proteome</keyword>
<dbReference type="EMBL" id="CAMPGE010023274">
    <property type="protein sequence ID" value="CAI2381234.1"/>
    <property type="molecule type" value="Genomic_DNA"/>
</dbReference>
<reference evidence="2" key="1">
    <citation type="submission" date="2023-07" db="EMBL/GenBank/DDBJ databases">
        <authorList>
            <consortium name="AG Swart"/>
            <person name="Singh M."/>
            <person name="Singh A."/>
            <person name="Seah K."/>
            <person name="Emmerich C."/>
        </authorList>
    </citation>
    <scope>NUCLEOTIDE SEQUENCE</scope>
    <source>
        <strain evidence="2">DP1</strain>
    </source>
</reference>
<sequence length="210" mass="24093">MDNRLRRTRKMHFYPPARAILSKPTSPGHYESPSENQLFRQSGPVPKHKFSPEPWPRNRFHQGAPQDMFILKGGTKNYSDVPKKGSAVHNKDYSNFFGMKDQTSFRHVNEKARFGENVMRFFGTGEGLKEKQERDKETVFEASSKFTFSKPGKVGRMSFGTLARRTLQQERKEFGKITMSYDEAFSTVHGGQTRKLMSPSYASSGNLLNR</sequence>
<name>A0AAD1XYN5_EUPCR</name>